<evidence type="ECO:0000256" key="4">
    <source>
        <dbReference type="ARBA" id="ARBA00022989"/>
    </source>
</evidence>
<evidence type="ECO:0000259" key="8">
    <source>
        <dbReference type="Pfam" id="PF01529"/>
    </source>
</evidence>
<evidence type="ECO:0000256" key="3">
    <source>
        <dbReference type="ARBA" id="ARBA00022692"/>
    </source>
</evidence>
<dbReference type="InterPro" id="IPR039859">
    <property type="entry name" value="PFA4/ZDH16/20/ERF2-like"/>
</dbReference>
<dbReference type="Pfam" id="PF01529">
    <property type="entry name" value="DHHC"/>
    <property type="match status" value="1"/>
</dbReference>
<sequence>METNIFQMTTGERDEKEFLLREADAIRRSPSIYWLPLGLKYLKECRGSFFLSCITLMWAYNSYFVPALVLIPMHREQQIGAWVIWVFMSLSLATIVCLLRSCLSNPGYIPFHNRPTTLDQMNWSHCKKCLIQRPLKSHHCSRCQRCVRRMDHHCPWINNCVGEDNQWTFVLLLLYGFLLSSTALLINVLHFYYFNPCSTCDTALFRFRYERSLMYGCFVTGCMLEFFCFTQLFTQIYNISRDKTTVESLIYAGKPPYERPPNTKRPMDSFRDVFGRGHILLWFNPFRSRLGRNIIVYSEVA</sequence>
<feature type="transmembrane region" description="Helical" evidence="7">
    <location>
        <begin position="49"/>
        <end position="73"/>
    </location>
</feature>
<dbReference type="RefSeq" id="XP_030852300.1">
    <property type="nucleotide sequence ID" value="XM_030996440.1"/>
</dbReference>
<dbReference type="CTD" id="340481"/>
<comment type="catalytic activity">
    <reaction evidence="7">
        <text>L-cysteinyl-[protein] + hexadecanoyl-CoA = S-hexadecanoyl-L-cysteinyl-[protein] + CoA</text>
        <dbReference type="Rhea" id="RHEA:36683"/>
        <dbReference type="Rhea" id="RHEA-COMP:10131"/>
        <dbReference type="Rhea" id="RHEA-COMP:11032"/>
        <dbReference type="ChEBI" id="CHEBI:29950"/>
        <dbReference type="ChEBI" id="CHEBI:57287"/>
        <dbReference type="ChEBI" id="CHEBI:57379"/>
        <dbReference type="ChEBI" id="CHEBI:74151"/>
        <dbReference type="EC" id="2.3.1.225"/>
    </reaction>
</comment>
<feature type="transmembrane region" description="Helical" evidence="7">
    <location>
        <begin position="169"/>
        <end position="193"/>
    </location>
</feature>
<dbReference type="OrthoDB" id="331948at2759"/>
<keyword evidence="4 7" id="KW-1133">Transmembrane helix</keyword>
<comment type="domain">
    <text evidence="7">The DHHC domain is required for palmitoyltransferase activity.</text>
</comment>
<dbReference type="OMA" id="WLFNTLF"/>
<keyword evidence="6 7" id="KW-0012">Acyltransferase</keyword>
<evidence type="ECO:0000256" key="7">
    <source>
        <dbReference type="RuleBase" id="RU079119"/>
    </source>
</evidence>
<dbReference type="FunCoup" id="A0A7M7PM40">
    <property type="interactions" value="673"/>
</dbReference>
<keyword evidence="5 7" id="KW-0472">Membrane</keyword>
<feature type="transmembrane region" description="Helical" evidence="7">
    <location>
        <begin position="213"/>
        <end position="233"/>
    </location>
</feature>
<keyword evidence="3 7" id="KW-0812">Transmembrane</keyword>
<dbReference type="Proteomes" id="UP000007110">
    <property type="component" value="Unassembled WGS sequence"/>
</dbReference>
<dbReference type="InParanoid" id="A0A7M7PM40"/>
<feature type="domain" description="Palmitoyltransferase DHHC" evidence="8">
    <location>
        <begin position="121"/>
        <end position="249"/>
    </location>
</feature>
<comment type="subcellular location">
    <subcellularLocation>
        <location evidence="1">Membrane</location>
        <topology evidence="1">Multi-pass membrane protein</topology>
    </subcellularLocation>
</comment>
<dbReference type="PANTHER" id="PTHR22883:SF452">
    <property type="entry name" value="PALMITOYLTRANSFERASE"/>
    <property type="match status" value="1"/>
</dbReference>
<accession>A0A7M7PM40</accession>
<dbReference type="GO" id="GO:0005783">
    <property type="term" value="C:endoplasmic reticulum"/>
    <property type="evidence" value="ECO:0000318"/>
    <property type="project" value="GO_Central"/>
</dbReference>
<keyword evidence="2 7" id="KW-0808">Transferase</keyword>
<evidence type="ECO:0000256" key="6">
    <source>
        <dbReference type="ARBA" id="ARBA00023315"/>
    </source>
</evidence>
<dbReference type="KEGG" id="spu:100891344"/>
<evidence type="ECO:0000256" key="1">
    <source>
        <dbReference type="ARBA" id="ARBA00004141"/>
    </source>
</evidence>
<dbReference type="EnsemblMetazoa" id="XM_030996440">
    <property type="protein sequence ID" value="XP_030852300"/>
    <property type="gene ID" value="LOC100891344"/>
</dbReference>
<evidence type="ECO:0000256" key="5">
    <source>
        <dbReference type="ARBA" id="ARBA00023136"/>
    </source>
</evidence>
<evidence type="ECO:0000256" key="2">
    <source>
        <dbReference type="ARBA" id="ARBA00022679"/>
    </source>
</evidence>
<keyword evidence="10" id="KW-1185">Reference proteome</keyword>
<feature type="transmembrane region" description="Helical" evidence="7">
    <location>
        <begin position="79"/>
        <end position="99"/>
    </location>
</feature>
<reference evidence="10" key="1">
    <citation type="submission" date="2015-02" db="EMBL/GenBank/DDBJ databases">
        <title>Genome sequencing for Strongylocentrotus purpuratus.</title>
        <authorList>
            <person name="Murali S."/>
            <person name="Liu Y."/>
            <person name="Vee V."/>
            <person name="English A."/>
            <person name="Wang M."/>
            <person name="Skinner E."/>
            <person name="Han Y."/>
            <person name="Muzny D.M."/>
            <person name="Worley K.C."/>
            <person name="Gibbs R.A."/>
        </authorList>
    </citation>
    <scope>NUCLEOTIDE SEQUENCE</scope>
</reference>
<dbReference type="AlphaFoldDB" id="A0A7M7PM40"/>
<reference evidence="9" key="2">
    <citation type="submission" date="2021-01" db="UniProtKB">
        <authorList>
            <consortium name="EnsemblMetazoa"/>
        </authorList>
    </citation>
    <scope>IDENTIFICATION</scope>
</reference>
<evidence type="ECO:0000313" key="10">
    <source>
        <dbReference type="Proteomes" id="UP000007110"/>
    </source>
</evidence>
<name>A0A7M7PM40_STRPU</name>
<dbReference type="GO" id="GO:0005794">
    <property type="term" value="C:Golgi apparatus"/>
    <property type="evidence" value="ECO:0000318"/>
    <property type="project" value="GO_Central"/>
</dbReference>
<comment type="similarity">
    <text evidence="7">Belongs to the DHHC palmitoyltransferase family.</text>
</comment>
<dbReference type="PROSITE" id="PS50216">
    <property type="entry name" value="DHHC"/>
    <property type="match status" value="1"/>
</dbReference>
<dbReference type="EC" id="2.3.1.225" evidence="7"/>
<dbReference type="GO" id="GO:0019706">
    <property type="term" value="F:protein-cysteine S-palmitoyltransferase activity"/>
    <property type="evidence" value="ECO:0000318"/>
    <property type="project" value="GO_Central"/>
</dbReference>
<proteinExistence type="inferred from homology"/>
<dbReference type="GeneID" id="100891344"/>
<dbReference type="GO" id="GO:0006612">
    <property type="term" value="P:protein targeting to membrane"/>
    <property type="evidence" value="ECO:0000318"/>
    <property type="project" value="GO_Central"/>
</dbReference>
<dbReference type="PANTHER" id="PTHR22883">
    <property type="entry name" value="ZINC FINGER DHHC DOMAIN CONTAINING PROTEIN"/>
    <property type="match status" value="1"/>
</dbReference>
<dbReference type="GO" id="GO:0016020">
    <property type="term" value="C:membrane"/>
    <property type="evidence" value="ECO:0007669"/>
    <property type="project" value="UniProtKB-SubCell"/>
</dbReference>
<dbReference type="InterPro" id="IPR001594">
    <property type="entry name" value="Palmitoyltrfase_DHHC"/>
</dbReference>
<evidence type="ECO:0000313" key="9">
    <source>
        <dbReference type="EnsemblMetazoa" id="XP_030852300"/>
    </source>
</evidence>
<organism evidence="9 10">
    <name type="scientific">Strongylocentrotus purpuratus</name>
    <name type="common">Purple sea urchin</name>
    <dbReference type="NCBI Taxonomy" id="7668"/>
    <lineage>
        <taxon>Eukaryota</taxon>
        <taxon>Metazoa</taxon>
        <taxon>Echinodermata</taxon>
        <taxon>Eleutherozoa</taxon>
        <taxon>Echinozoa</taxon>
        <taxon>Echinoidea</taxon>
        <taxon>Euechinoidea</taxon>
        <taxon>Echinacea</taxon>
        <taxon>Camarodonta</taxon>
        <taxon>Echinidea</taxon>
        <taxon>Strongylocentrotidae</taxon>
        <taxon>Strongylocentrotus</taxon>
    </lineage>
</organism>
<protein>
    <recommendedName>
        <fullName evidence="7">Palmitoyltransferase</fullName>
        <ecNumber evidence="7">2.3.1.225</ecNumber>
    </recommendedName>
</protein>